<dbReference type="SUPFAM" id="SSF55811">
    <property type="entry name" value="Nudix"/>
    <property type="match status" value="1"/>
</dbReference>
<sequence>MRGVWELPGGKPAPGESIEQAAVRELTEETGLTASADDARVVAFLMDTTYDVPRLTAAVRVTAHHGTPAVTEPELFHRWEWHRPDDLPALAGTLFTPPAHVLDAVWPGLLKGLPPVHRGLVRQLAPPEDPEQVRESHRLRQKDD</sequence>
<keyword evidence="7" id="KW-0808">Transferase</keyword>
<dbReference type="PANTHER" id="PTHR43046">
    <property type="entry name" value="GDP-MANNOSE MANNOSYL HYDROLASE"/>
    <property type="match status" value="1"/>
</dbReference>
<dbReference type="InterPro" id="IPR020084">
    <property type="entry name" value="NUDIX_hydrolase_CS"/>
</dbReference>
<proteinExistence type="inferred from homology"/>
<accession>A0A1H0B354</accession>
<feature type="domain" description="Nudix hydrolase" evidence="6">
    <location>
        <begin position="1"/>
        <end position="109"/>
    </location>
</feature>
<evidence type="ECO:0000313" key="7">
    <source>
        <dbReference type="EMBL" id="SDN40077.1"/>
    </source>
</evidence>
<feature type="compositionally biased region" description="Basic and acidic residues" evidence="5">
    <location>
        <begin position="131"/>
        <end position="144"/>
    </location>
</feature>
<feature type="region of interest" description="Disordered" evidence="5">
    <location>
        <begin position="125"/>
        <end position="144"/>
    </location>
</feature>
<evidence type="ECO:0000256" key="1">
    <source>
        <dbReference type="ARBA" id="ARBA00001946"/>
    </source>
</evidence>
<evidence type="ECO:0000313" key="8">
    <source>
        <dbReference type="Proteomes" id="UP000199063"/>
    </source>
</evidence>
<dbReference type="EMBL" id="FNHI01000026">
    <property type="protein sequence ID" value="SDN40077.1"/>
    <property type="molecule type" value="Genomic_DNA"/>
</dbReference>
<dbReference type="STRING" id="1196353.SAMN05444921_12625"/>
<organism evidence="7 8">
    <name type="scientific">Streptomyces wuyuanensis</name>
    <dbReference type="NCBI Taxonomy" id="1196353"/>
    <lineage>
        <taxon>Bacteria</taxon>
        <taxon>Bacillati</taxon>
        <taxon>Actinomycetota</taxon>
        <taxon>Actinomycetes</taxon>
        <taxon>Kitasatosporales</taxon>
        <taxon>Streptomycetaceae</taxon>
        <taxon>Streptomyces</taxon>
    </lineage>
</organism>
<dbReference type="InterPro" id="IPR000086">
    <property type="entry name" value="NUDIX_hydrolase_dom"/>
</dbReference>
<comment type="cofactor">
    <cofactor evidence="1">
        <name>Mg(2+)</name>
        <dbReference type="ChEBI" id="CHEBI:18420"/>
    </cofactor>
</comment>
<comment type="similarity">
    <text evidence="2 4">Belongs to the Nudix hydrolase family.</text>
</comment>
<name>A0A1H0B354_9ACTN</name>
<dbReference type="AlphaFoldDB" id="A0A1H0B354"/>
<evidence type="ECO:0000256" key="2">
    <source>
        <dbReference type="ARBA" id="ARBA00005582"/>
    </source>
</evidence>
<dbReference type="InterPro" id="IPR015797">
    <property type="entry name" value="NUDIX_hydrolase-like_dom_sf"/>
</dbReference>
<dbReference type="GO" id="GO:0008168">
    <property type="term" value="F:methyltransferase activity"/>
    <property type="evidence" value="ECO:0007669"/>
    <property type="project" value="UniProtKB-KW"/>
</dbReference>
<keyword evidence="7" id="KW-0489">Methyltransferase</keyword>
<evidence type="ECO:0000256" key="4">
    <source>
        <dbReference type="RuleBase" id="RU003476"/>
    </source>
</evidence>
<dbReference type="Proteomes" id="UP000199063">
    <property type="component" value="Unassembled WGS sequence"/>
</dbReference>
<dbReference type="PROSITE" id="PS00893">
    <property type="entry name" value="NUDIX_BOX"/>
    <property type="match status" value="1"/>
</dbReference>
<dbReference type="PANTHER" id="PTHR43046:SF14">
    <property type="entry name" value="MUTT_NUDIX FAMILY PROTEIN"/>
    <property type="match status" value="1"/>
</dbReference>
<reference evidence="8" key="1">
    <citation type="submission" date="2016-10" db="EMBL/GenBank/DDBJ databases">
        <authorList>
            <person name="Varghese N."/>
            <person name="Submissions S."/>
        </authorList>
    </citation>
    <scope>NUCLEOTIDE SEQUENCE [LARGE SCALE GENOMIC DNA]</scope>
    <source>
        <strain evidence="8">CGMCC 4.7042</strain>
    </source>
</reference>
<dbReference type="InterPro" id="IPR020476">
    <property type="entry name" value="Nudix_hydrolase"/>
</dbReference>
<gene>
    <name evidence="7" type="ORF">SAMN05444921_12625</name>
</gene>
<keyword evidence="8" id="KW-1185">Reference proteome</keyword>
<evidence type="ECO:0000256" key="5">
    <source>
        <dbReference type="SAM" id="MobiDB-lite"/>
    </source>
</evidence>
<dbReference type="Pfam" id="PF00293">
    <property type="entry name" value="NUDIX"/>
    <property type="match status" value="1"/>
</dbReference>
<protein>
    <submittedName>
        <fullName evidence="7">Protein-L-isoaspartate(D-aspartate) O-methyltransferase</fullName>
    </submittedName>
</protein>
<dbReference type="GO" id="GO:0032259">
    <property type="term" value="P:methylation"/>
    <property type="evidence" value="ECO:0007669"/>
    <property type="project" value="UniProtKB-KW"/>
</dbReference>
<dbReference type="GO" id="GO:0016787">
    <property type="term" value="F:hydrolase activity"/>
    <property type="evidence" value="ECO:0007669"/>
    <property type="project" value="UniProtKB-KW"/>
</dbReference>
<evidence type="ECO:0000256" key="3">
    <source>
        <dbReference type="ARBA" id="ARBA00022801"/>
    </source>
</evidence>
<keyword evidence="3 4" id="KW-0378">Hydrolase</keyword>
<evidence type="ECO:0000259" key="6">
    <source>
        <dbReference type="PROSITE" id="PS51462"/>
    </source>
</evidence>
<dbReference type="PRINTS" id="PR00502">
    <property type="entry name" value="NUDIXFAMILY"/>
</dbReference>
<dbReference type="Gene3D" id="3.90.79.10">
    <property type="entry name" value="Nucleoside Triphosphate Pyrophosphohydrolase"/>
    <property type="match status" value="1"/>
</dbReference>
<dbReference type="PROSITE" id="PS51462">
    <property type="entry name" value="NUDIX"/>
    <property type="match status" value="1"/>
</dbReference>